<evidence type="ECO:0000256" key="1">
    <source>
        <dbReference type="PROSITE-ProRule" id="PRU00244"/>
    </source>
</evidence>
<evidence type="ECO:0000259" key="5">
    <source>
        <dbReference type="PROSITE" id="PS50887"/>
    </source>
</evidence>
<dbReference type="PANTHER" id="PTHR44757">
    <property type="entry name" value="DIGUANYLATE CYCLASE DGCP"/>
    <property type="match status" value="1"/>
</dbReference>
<keyword evidence="1" id="KW-0472">Membrane</keyword>
<dbReference type="Proteomes" id="UP001595444">
    <property type="component" value="Unassembled WGS sequence"/>
</dbReference>
<accession>A0ABV7D6E1</accession>
<dbReference type="RefSeq" id="WP_194213863.1">
    <property type="nucleotide sequence ID" value="NZ_CP061205.1"/>
</dbReference>
<dbReference type="InterPro" id="IPR035965">
    <property type="entry name" value="PAS-like_dom_sf"/>
</dbReference>
<feature type="transmembrane region" description="Helical" evidence="1">
    <location>
        <begin position="146"/>
        <end position="166"/>
    </location>
</feature>
<name>A0ABV7D6E1_9PROT</name>
<sequence length="799" mass="88802">MIEQFYRCIAYDHDFSFLAIAALVCFFASFTAISLQQRTRNTHGRDRDKWIILTAITVGGGAWATHFIALVAYDTGMPVSYDIIPTVSSIILAISVSGIGLAIVAYRQQKFYRVIAGAIVGAGIIMMHYLGMSGLHLQGRLEYDTAFVAISTVLGLLLFTVSFLLMHRTRHIGRFVGSALFMTLAICGLHFTGMSGLTVVYDPTVVSSVSSLSQDALVASVAIVIMVILGFSLALTFAGQNMVAHKTYEAARFRKLADAALESIVVMGRNGDIRNANQSFLEIYGKPLQDIAGMNVRDCIPHLQNNDSIADLAVSHVHMEEMQLKTAQGRVIPVELFFRVVEVETGLSNYVLVIRDLSERRAAEKKINHLTNYDILTNLMNRQLFMDRLQHATTLLSDQNTMMAVLYLDIDGFKEMNAIYGTGTGDEILKLVAERLKNETRSLHTVARIGADQFCVMMQNVRRTDAVADMAERLCHAMEQPLMIGEGPLPITLSMGIAIAEGTGQDPESLLARSEVAMRQAKQIDGCSHCFYEDHFDKDIVYKRRLKRDLDKAIDNGEIYLEYQPQYDCQRKLLSGFEALVRWCHPDLGFISPVEFIPLAEESSQIIKLGNWILSEAISEAAKWDVAVTIAVNLSPVQFKQEGLIDVIRETLEVKNLPASRLELEITEGVLIQDSEQALKILKSLRAMGVKLAMDDFGTGYSSLAYLQKFPFDKLKIDRSFIHAMQANDQSLSIIRGMIGLARGLNMPVLAEGVETEIQHAILRSEGCNEVQGYLLGKPKRIEEYGHLLVDVQTYADAT</sequence>
<dbReference type="Pfam" id="PF00990">
    <property type="entry name" value="GGDEF"/>
    <property type="match status" value="1"/>
</dbReference>
<feature type="transmembrane region" description="Helical" evidence="1">
    <location>
        <begin position="216"/>
        <end position="238"/>
    </location>
</feature>
<dbReference type="Gene3D" id="3.30.450.20">
    <property type="entry name" value="PAS domain"/>
    <property type="match status" value="1"/>
</dbReference>
<dbReference type="Gene3D" id="3.30.70.270">
    <property type="match status" value="1"/>
</dbReference>
<evidence type="ECO:0000313" key="7">
    <source>
        <dbReference type="EMBL" id="MFC3052475.1"/>
    </source>
</evidence>
<feature type="transmembrane region" description="Helical" evidence="1">
    <location>
        <begin position="178"/>
        <end position="201"/>
    </location>
</feature>
<dbReference type="SMART" id="SM00052">
    <property type="entry name" value="EAL"/>
    <property type="match status" value="1"/>
</dbReference>
<dbReference type="CDD" id="cd01948">
    <property type="entry name" value="EAL"/>
    <property type="match status" value="1"/>
</dbReference>
<keyword evidence="1" id="KW-1133">Transmembrane helix</keyword>
<dbReference type="SUPFAM" id="SSF141868">
    <property type="entry name" value="EAL domain-like"/>
    <property type="match status" value="1"/>
</dbReference>
<comment type="caution">
    <text evidence="7">The sequence shown here is derived from an EMBL/GenBank/DDBJ whole genome shotgun (WGS) entry which is preliminary data.</text>
</comment>
<keyword evidence="1" id="KW-0812">Transmembrane</keyword>
<dbReference type="Pfam" id="PF13426">
    <property type="entry name" value="PAS_9"/>
    <property type="match status" value="1"/>
</dbReference>
<evidence type="ECO:0000259" key="2">
    <source>
        <dbReference type="PROSITE" id="PS50112"/>
    </source>
</evidence>
<evidence type="ECO:0000313" key="8">
    <source>
        <dbReference type="Proteomes" id="UP001595444"/>
    </source>
</evidence>
<dbReference type="InterPro" id="IPR043128">
    <property type="entry name" value="Rev_trsase/Diguanyl_cyclase"/>
</dbReference>
<dbReference type="InterPro" id="IPR005330">
    <property type="entry name" value="MHYT_dom"/>
</dbReference>
<dbReference type="SUPFAM" id="SSF55073">
    <property type="entry name" value="Nucleotide cyclase"/>
    <property type="match status" value="1"/>
</dbReference>
<dbReference type="Gene3D" id="3.20.20.450">
    <property type="entry name" value="EAL domain"/>
    <property type="match status" value="1"/>
</dbReference>
<feature type="domain" description="EAL" evidence="4">
    <location>
        <begin position="543"/>
        <end position="793"/>
    </location>
</feature>
<dbReference type="InterPro" id="IPR000014">
    <property type="entry name" value="PAS"/>
</dbReference>
<dbReference type="CDD" id="cd00130">
    <property type="entry name" value="PAS"/>
    <property type="match status" value="1"/>
</dbReference>
<feature type="transmembrane region" description="Helical" evidence="1">
    <location>
        <begin position="15"/>
        <end position="35"/>
    </location>
</feature>
<proteinExistence type="predicted"/>
<gene>
    <name evidence="7" type="ORF">ACFOKA_11235</name>
</gene>
<dbReference type="NCBIfam" id="TIGR00254">
    <property type="entry name" value="GGDEF"/>
    <property type="match status" value="1"/>
</dbReference>
<feature type="domain" description="PAC" evidence="3">
    <location>
        <begin position="318"/>
        <end position="369"/>
    </location>
</feature>
<feature type="transmembrane region" description="Helical" evidence="1">
    <location>
        <begin position="50"/>
        <end position="71"/>
    </location>
</feature>
<keyword evidence="8" id="KW-1185">Reference proteome</keyword>
<dbReference type="InterPro" id="IPR029787">
    <property type="entry name" value="Nucleotide_cyclase"/>
</dbReference>
<dbReference type="Pfam" id="PF03707">
    <property type="entry name" value="MHYT"/>
    <property type="match status" value="2"/>
</dbReference>
<dbReference type="InterPro" id="IPR001633">
    <property type="entry name" value="EAL_dom"/>
</dbReference>
<protein>
    <submittedName>
        <fullName evidence="7">EAL domain-containing protein</fullName>
    </submittedName>
</protein>
<dbReference type="InterPro" id="IPR000700">
    <property type="entry name" value="PAS-assoc_C"/>
</dbReference>
<feature type="transmembrane region" description="Helical" evidence="1">
    <location>
        <begin position="111"/>
        <end position="131"/>
    </location>
</feature>
<feature type="domain" description="PAS" evidence="2">
    <location>
        <begin position="249"/>
        <end position="295"/>
    </location>
</feature>
<feature type="transmembrane region" description="Helical" evidence="1">
    <location>
        <begin position="83"/>
        <end position="104"/>
    </location>
</feature>
<feature type="domain" description="GGDEF" evidence="5">
    <location>
        <begin position="401"/>
        <end position="534"/>
    </location>
</feature>
<dbReference type="CDD" id="cd01949">
    <property type="entry name" value="GGDEF"/>
    <property type="match status" value="1"/>
</dbReference>
<evidence type="ECO:0000259" key="3">
    <source>
        <dbReference type="PROSITE" id="PS50113"/>
    </source>
</evidence>
<dbReference type="Pfam" id="PF00563">
    <property type="entry name" value="EAL"/>
    <property type="match status" value="1"/>
</dbReference>
<dbReference type="PROSITE" id="PS50924">
    <property type="entry name" value="MHYT"/>
    <property type="match status" value="1"/>
</dbReference>
<dbReference type="PROSITE" id="PS50113">
    <property type="entry name" value="PAC"/>
    <property type="match status" value="1"/>
</dbReference>
<dbReference type="SUPFAM" id="SSF55785">
    <property type="entry name" value="PYP-like sensor domain (PAS domain)"/>
    <property type="match status" value="1"/>
</dbReference>
<evidence type="ECO:0000259" key="6">
    <source>
        <dbReference type="PROSITE" id="PS50924"/>
    </source>
</evidence>
<dbReference type="InterPro" id="IPR000160">
    <property type="entry name" value="GGDEF_dom"/>
</dbReference>
<feature type="domain" description="MHYT" evidence="6">
    <location>
        <begin position="13"/>
        <end position="200"/>
    </location>
</feature>
<dbReference type="SMART" id="SM00267">
    <property type="entry name" value="GGDEF"/>
    <property type="match status" value="1"/>
</dbReference>
<dbReference type="NCBIfam" id="TIGR00229">
    <property type="entry name" value="sensory_box"/>
    <property type="match status" value="1"/>
</dbReference>
<dbReference type="PROSITE" id="PS50887">
    <property type="entry name" value="GGDEF"/>
    <property type="match status" value="1"/>
</dbReference>
<dbReference type="PROSITE" id="PS50883">
    <property type="entry name" value="EAL"/>
    <property type="match status" value="1"/>
</dbReference>
<evidence type="ECO:0000259" key="4">
    <source>
        <dbReference type="PROSITE" id="PS50883"/>
    </source>
</evidence>
<dbReference type="InterPro" id="IPR052155">
    <property type="entry name" value="Biofilm_reg_signaling"/>
</dbReference>
<dbReference type="InterPro" id="IPR035919">
    <property type="entry name" value="EAL_sf"/>
</dbReference>
<dbReference type="EMBL" id="JBHRSL010000010">
    <property type="protein sequence ID" value="MFC3052475.1"/>
    <property type="molecule type" value="Genomic_DNA"/>
</dbReference>
<dbReference type="PANTHER" id="PTHR44757:SF2">
    <property type="entry name" value="BIOFILM ARCHITECTURE MAINTENANCE PROTEIN MBAA"/>
    <property type="match status" value="1"/>
</dbReference>
<dbReference type="PROSITE" id="PS50112">
    <property type="entry name" value="PAS"/>
    <property type="match status" value="1"/>
</dbReference>
<reference evidence="8" key="1">
    <citation type="journal article" date="2019" name="Int. J. Syst. Evol. Microbiol.">
        <title>The Global Catalogue of Microorganisms (GCM) 10K type strain sequencing project: providing services to taxonomists for standard genome sequencing and annotation.</title>
        <authorList>
            <consortium name="The Broad Institute Genomics Platform"/>
            <consortium name="The Broad Institute Genome Sequencing Center for Infectious Disease"/>
            <person name="Wu L."/>
            <person name="Ma J."/>
        </authorList>
    </citation>
    <scope>NUCLEOTIDE SEQUENCE [LARGE SCALE GENOMIC DNA]</scope>
    <source>
        <strain evidence="8">KCTC 62164</strain>
    </source>
</reference>
<organism evidence="7 8">
    <name type="scientific">Kordiimonas pumila</name>
    <dbReference type="NCBI Taxonomy" id="2161677"/>
    <lineage>
        <taxon>Bacteria</taxon>
        <taxon>Pseudomonadati</taxon>
        <taxon>Pseudomonadota</taxon>
        <taxon>Alphaproteobacteria</taxon>
        <taxon>Kordiimonadales</taxon>
        <taxon>Kordiimonadaceae</taxon>
        <taxon>Kordiimonas</taxon>
    </lineage>
</organism>